<reference evidence="2" key="1">
    <citation type="submission" date="2023-08" db="EMBL/GenBank/DDBJ databases">
        <authorList>
            <person name="Chen Y."/>
            <person name="Shah S."/>
            <person name="Dougan E. K."/>
            <person name="Thang M."/>
            <person name="Chan C."/>
        </authorList>
    </citation>
    <scope>NUCLEOTIDE SEQUENCE</scope>
</reference>
<comment type="caution">
    <text evidence="2">The sequence shown here is derived from an EMBL/GenBank/DDBJ whole genome shotgun (WGS) entry which is preliminary data.</text>
</comment>
<evidence type="ECO:0000313" key="3">
    <source>
        <dbReference type="Proteomes" id="UP001178507"/>
    </source>
</evidence>
<evidence type="ECO:0000313" key="1">
    <source>
        <dbReference type="EMBL" id="CAJ1388598.1"/>
    </source>
</evidence>
<organism evidence="2 3">
    <name type="scientific">Effrenium voratum</name>
    <dbReference type="NCBI Taxonomy" id="2562239"/>
    <lineage>
        <taxon>Eukaryota</taxon>
        <taxon>Sar</taxon>
        <taxon>Alveolata</taxon>
        <taxon>Dinophyceae</taxon>
        <taxon>Suessiales</taxon>
        <taxon>Symbiodiniaceae</taxon>
        <taxon>Effrenium</taxon>
    </lineage>
</organism>
<evidence type="ECO:0000313" key="2">
    <source>
        <dbReference type="EMBL" id="CAJ1397681.1"/>
    </source>
</evidence>
<protein>
    <submittedName>
        <fullName evidence="2">Uncharacterized protein</fullName>
    </submittedName>
</protein>
<name>A0AA36J386_9DINO</name>
<dbReference type="AlphaFoldDB" id="A0AA36J386"/>
<dbReference type="Proteomes" id="UP001178507">
    <property type="component" value="Unassembled WGS sequence"/>
</dbReference>
<sequence length="69" mass="7720">MTCVERDLRKYWHKGKYCAGMESAPSRAASGTDEAPGPRADRLDKVLNSSVFWCCCKMVRDLGLLAEHT</sequence>
<keyword evidence="3" id="KW-1185">Reference proteome</keyword>
<gene>
    <name evidence="1" type="ORF">EVOR1521_LOCUS14425</name>
    <name evidence="2" type="ORF">EVOR1521_LOCUS21646</name>
</gene>
<proteinExistence type="predicted"/>
<accession>A0AA36J386</accession>
<feature type="non-terminal residue" evidence="2">
    <location>
        <position position="69"/>
    </location>
</feature>
<dbReference type="EMBL" id="CAUJNA010001717">
    <property type="protein sequence ID" value="CAJ1388598.1"/>
    <property type="molecule type" value="Genomic_DNA"/>
</dbReference>
<dbReference type="EMBL" id="CAUJNA010003275">
    <property type="protein sequence ID" value="CAJ1397681.1"/>
    <property type="molecule type" value="Genomic_DNA"/>
</dbReference>